<dbReference type="PANTHER" id="PTHR20859:SF85">
    <property type="entry name" value="INTERFERON ALPHA_BETA RECEPTOR 1 ISOFORM X1"/>
    <property type="match status" value="1"/>
</dbReference>
<protein>
    <recommendedName>
        <fullName evidence="3">Fibronectin type-III domain-containing protein</fullName>
    </recommendedName>
</protein>
<keyword evidence="2" id="KW-0732">Signal</keyword>
<dbReference type="AlphaFoldDB" id="A0A9D3PMT0"/>
<dbReference type="Pfam" id="PF09294">
    <property type="entry name" value="Interfer-bind"/>
    <property type="match status" value="1"/>
</dbReference>
<evidence type="ECO:0000256" key="2">
    <source>
        <dbReference type="SAM" id="SignalP"/>
    </source>
</evidence>
<accession>A0A9D3PMT0</accession>
<dbReference type="Proteomes" id="UP001046870">
    <property type="component" value="Chromosome 15"/>
</dbReference>
<dbReference type="SUPFAM" id="SSF49265">
    <property type="entry name" value="Fibronectin type III"/>
    <property type="match status" value="2"/>
</dbReference>
<dbReference type="InterPro" id="IPR036116">
    <property type="entry name" value="FN3_sf"/>
</dbReference>
<dbReference type="OrthoDB" id="9932619at2759"/>
<evidence type="ECO:0000259" key="3">
    <source>
        <dbReference type="PROSITE" id="PS50853"/>
    </source>
</evidence>
<feature type="signal peptide" evidence="2">
    <location>
        <begin position="1"/>
        <end position="22"/>
    </location>
</feature>
<keyword evidence="1" id="KW-0472">Membrane</keyword>
<dbReference type="Pfam" id="PF01108">
    <property type="entry name" value="Tissue_fac"/>
    <property type="match status" value="1"/>
</dbReference>
<dbReference type="PROSITE" id="PS50853">
    <property type="entry name" value="FN3"/>
    <property type="match status" value="1"/>
</dbReference>
<evidence type="ECO:0000313" key="4">
    <source>
        <dbReference type="EMBL" id="KAG7463673.1"/>
    </source>
</evidence>
<dbReference type="GO" id="GO:0005886">
    <property type="term" value="C:plasma membrane"/>
    <property type="evidence" value="ECO:0007669"/>
    <property type="project" value="TreeGrafter"/>
</dbReference>
<reference evidence="4" key="1">
    <citation type="submission" date="2021-01" db="EMBL/GenBank/DDBJ databases">
        <authorList>
            <person name="Zahm M."/>
            <person name="Roques C."/>
            <person name="Cabau C."/>
            <person name="Klopp C."/>
            <person name="Donnadieu C."/>
            <person name="Jouanno E."/>
            <person name="Lampietro C."/>
            <person name="Louis A."/>
            <person name="Herpin A."/>
            <person name="Echchiki A."/>
            <person name="Berthelot C."/>
            <person name="Parey E."/>
            <person name="Roest-Crollius H."/>
            <person name="Braasch I."/>
            <person name="Postlethwait J."/>
            <person name="Bobe J."/>
            <person name="Montfort J."/>
            <person name="Bouchez O."/>
            <person name="Begum T."/>
            <person name="Mejri S."/>
            <person name="Adams A."/>
            <person name="Chen W.-J."/>
            <person name="Guiguen Y."/>
        </authorList>
    </citation>
    <scope>NUCLEOTIDE SEQUENCE</scope>
    <source>
        <strain evidence="4">YG-15Mar2019-1</strain>
        <tissue evidence="4">Brain</tissue>
    </source>
</reference>
<evidence type="ECO:0000256" key="1">
    <source>
        <dbReference type="SAM" id="Phobius"/>
    </source>
</evidence>
<proteinExistence type="predicted"/>
<dbReference type="Gene3D" id="2.60.40.10">
    <property type="entry name" value="Immunoglobulins"/>
    <property type="match status" value="1"/>
</dbReference>
<gene>
    <name evidence="4" type="ORF">MATL_G00179080</name>
</gene>
<feature type="domain" description="Fibronectin type-III" evidence="3">
    <location>
        <begin position="26"/>
        <end position="124"/>
    </location>
</feature>
<feature type="chain" id="PRO_5039392092" description="Fibronectin type-III domain-containing protein" evidence="2">
    <location>
        <begin position="23"/>
        <end position="327"/>
    </location>
</feature>
<dbReference type="CDD" id="cd00063">
    <property type="entry name" value="FN3"/>
    <property type="match status" value="1"/>
</dbReference>
<dbReference type="EMBL" id="JAFDVH010000015">
    <property type="protein sequence ID" value="KAG7463673.1"/>
    <property type="molecule type" value="Genomic_DNA"/>
</dbReference>
<feature type="transmembrane region" description="Helical" evidence="1">
    <location>
        <begin position="227"/>
        <end position="249"/>
    </location>
</feature>
<keyword evidence="1" id="KW-0812">Transmembrane</keyword>
<sequence>MILKYMSCIFFISQGILRGVWTLLPAPENVTVVSENLHSELRWSPVQGNHIKYTVQYRIQRLGWGSNSNEWLDIQTCAPTVVERCDFTSDIRASFNVTLRVRAQDGNQTSPWSQSKLFQAISQTRLGPPNVTLITKHKLHVYISDPFQRTDFADNLRYRVSYWPENQNLTHSVDSLSPVVIDNIEVGVKYCVEVHYLQNHRLRNNSVPSARQCVVIPESEEARVIRILWVVAVAVAVAGALMLGCIYGVGKDKLKQLLQPLLQPPLQPAGHIREFLMEEDHFLHLPESSTTKGESSHPTRPRTRVYGVPNCSFLMKSDELLAQHIGC</sequence>
<dbReference type="InterPro" id="IPR015373">
    <property type="entry name" value="Interferon/interleukin_rcp_dom"/>
</dbReference>
<evidence type="ECO:0000313" key="5">
    <source>
        <dbReference type="Proteomes" id="UP001046870"/>
    </source>
</evidence>
<dbReference type="InterPro" id="IPR003961">
    <property type="entry name" value="FN3_dom"/>
</dbReference>
<comment type="caution">
    <text evidence="4">The sequence shown here is derived from an EMBL/GenBank/DDBJ whole genome shotgun (WGS) entry which is preliminary data.</text>
</comment>
<keyword evidence="1" id="KW-1133">Transmembrane helix</keyword>
<dbReference type="GO" id="GO:0004896">
    <property type="term" value="F:cytokine receptor activity"/>
    <property type="evidence" value="ECO:0007669"/>
    <property type="project" value="TreeGrafter"/>
</dbReference>
<dbReference type="InterPro" id="IPR050650">
    <property type="entry name" value="Type-II_Cytokine-TF_Rcpt"/>
</dbReference>
<keyword evidence="5" id="KW-1185">Reference proteome</keyword>
<organism evidence="4 5">
    <name type="scientific">Megalops atlanticus</name>
    <name type="common">Tarpon</name>
    <name type="synonym">Clupea gigantea</name>
    <dbReference type="NCBI Taxonomy" id="7932"/>
    <lineage>
        <taxon>Eukaryota</taxon>
        <taxon>Metazoa</taxon>
        <taxon>Chordata</taxon>
        <taxon>Craniata</taxon>
        <taxon>Vertebrata</taxon>
        <taxon>Euteleostomi</taxon>
        <taxon>Actinopterygii</taxon>
        <taxon>Neopterygii</taxon>
        <taxon>Teleostei</taxon>
        <taxon>Elopiformes</taxon>
        <taxon>Megalopidae</taxon>
        <taxon>Megalops</taxon>
    </lineage>
</organism>
<dbReference type="InterPro" id="IPR013783">
    <property type="entry name" value="Ig-like_fold"/>
</dbReference>
<dbReference type="PANTHER" id="PTHR20859">
    <property type="entry name" value="INTERFERON/INTERLEUKIN RECEPTOR"/>
    <property type="match status" value="1"/>
</dbReference>
<name>A0A9D3PMT0_MEGAT</name>